<dbReference type="EMBL" id="QOUW02000089">
    <property type="protein sequence ID" value="RIW09063.1"/>
    <property type="molecule type" value="Genomic_DNA"/>
</dbReference>
<reference evidence="1 2" key="1">
    <citation type="submission" date="2018-08" db="EMBL/GenBank/DDBJ databases">
        <title>Vibrio harveyi strains pathogenic to white snook Centropomus viridis Lockington (1877) and potential probiotic bacteria.</title>
        <authorList>
            <person name="Soto-Rodriguez S."/>
            <person name="Gomez-Gil B."/>
            <person name="Lozano-Olvera R."/>
        </authorList>
    </citation>
    <scope>NUCLEOTIDE SEQUENCE [LARGE SCALE GENOMIC DNA]</scope>
    <source>
        <strain evidence="1 2">CAIM 1508</strain>
    </source>
</reference>
<evidence type="ECO:0000313" key="2">
    <source>
        <dbReference type="Proteomes" id="UP000253437"/>
    </source>
</evidence>
<proteinExistence type="predicted"/>
<protein>
    <submittedName>
        <fullName evidence="1">Uncharacterized protein</fullName>
    </submittedName>
</protein>
<gene>
    <name evidence="1" type="ORF">DS957_018960</name>
</gene>
<evidence type="ECO:0000313" key="1">
    <source>
        <dbReference type="EMBL" id="RIW09063.1"/>
    </source>
</evidence>
<sequence>MAINRRKEAQETLSAKQVAKLILLINATSPEYKEELKPKFKMQETAVQQILGMPLSDEDRKLIVRELNLLGWEVAINCRYWLVFTADDTHLWHEAGTKMQMAVQVDFSDASAFSSFSIQSRTNSLPNDVAKFQEYTDDEVRDELIQYAYGRASESAIEKFEDTDDESYLGIEEGAQLPICHFTYWEYLDYFLAKKGLNRKAPLVV</sequence>
<dbReference type="Proteomes" id="UP000253437">
    <property type="component" value="Unassembled WGS sequence"/>
</dbReference>
<accession>A0A8B3E8C1</accession>
<comment type="caution">
    <text evidence="1">The sequence shown here is derived from an EMBL/GenBank/DDBJ whole genome shotgun (WGS) entry which is preliminary data.</text>
</comment>
<name>A0A8B3E8C1_VIBHA</name>
<dbReference type="AlphaFoldDB" id="A0A8B3E8C1"/>
<organism evidence="1 2">
    <name type="scientific">Vibrio harveyi</name>
    <name type="common">Beneckea harveyi</name>
    <dbReference type="NCBI Taxonomy" id="669"/>
    <lineage>
        <taxon>Bacteria</taxon>
        <taxon>Pseudomonadati</taxon>
        <taxon>Pseudomonadota</taxon>
        <taxon>Gammaproteobacteria</taxon>
        <taxon>Vibrionales</taxon>
        <taxon>Vibrionaceae</taxon>
        <taxon>Vibrio</taxon>
    </lineage>
</organism>
<dbReference type="RefSeq" id="WP_114092631.1">
    <property type="nucleotide sequence ID" value="NZ_QOUW02000089.1"/>
</dbReference>